<gene>
    <name evidence="1" type="ORF">S12H4_15027</name>
</gene>
<protein>
    <recommendedName>
        <fullName evidence="2">Tripartite tricarboxylate transporter substrate binding protein</fullName>
    </recommendedName>
</protein>
<dbReference type="Gene3D" id="3.40.190.10">
    <property type="entry name" value="Periplasmic binding protein-like II"/>
    <property type="match status" value="1"/>
</dbReference>
<comment type="caution">
    <text evidence="1">The sequence shown here is derived from an EMBL/GenBank/DDBJ whole genome shotgun (WGS) entry which is preliminary data.</text>
</comment>
<dbReference type="EMBL" id="BARW01007190">
    <property type="protein sequence ID" value="GAI85542.1"/>
    <property type="molecule type" value="Genomic_DNA"/>
</dbReference>
<dbReference type="InterPro" id="IPR042100">
    <property type="entry name" value="Bug_dom1"/>
</dbReference>
<dbReference type="Gene3D" id="3.40.190.150">
    <property type="entry name" value="Bordetella uptake gene, domain 1"/>
    <property type="match status" value="1"/>
</dbReference>
<name>X1RXQ2_9ZZZZ</name>
<evidence type="ECO:0008006" key="2">
    <source>
        <dbReference type="Google" id="ProtNLM"/>
    </source>
</evidence>
<dbReference type="Pfam" id="PF03401">
    <property type="entry name" value="TctC"/>
    <property type="match status" value="1"/>
</dbReference>
<accession>X1RXQ2</accession>
<reference evidence="1" key="1">
    <citation type="journal article" date="2014" name="Front. Microbiol.">
        <title>High frequency of phylogenetically diverse reductive dehalogenase-homologous genes in deep subseafloor sedimentary metagenomes.</title>
        <authorList>
            <person name="Kawai M."/>
            <person name="Futagami T."/>
            <person name="Toyoda A."/>
            <person name="Takaki Y."/>
            <person name="Nishi S."/>
            <person name="Hori S."/>
            <person name="Arai W."/>
            <person name="Tsubouchi T."/>
            <person name="Morono Y."/>
            <person name="Uchiyama I."/>
            <person name="Ito T."/>
            <person name="Fujiyama A."/>
            <person name="Inagaki F."/>
            <person name="Takami H."/>
        </authorList>
    </citation>
    <scope>NUCLEOTIDE SEQUENCE</scope>
    <source>
        <strain evidence="1">Expedition CK06-06</strain>
    </source>
</reference>
<evidence type="ECO:0000313" key="1">
    <source>
        <dbReference type="EMBL" id="GAI85542.1"/>
    </source>
</evidence>
<dbReference type="CDD" id="cd07012">
    <property type="entry name" value="PBP2_Bug_TTT"/>
    <property type="match status" value="1"/>
</dbReference>
<feature type="non-terminal residue" evidence="1">
    <location>
        <position position="170"/>
    </location>
</feature>
<organism evidence="1">
    <name type="scientific">marine sediment metagenome</name>
    <dbReference type="NCBI Taxonomy" id="412755"/>
    <lineage>
        <taxon>unclassified sequences</taxon>
        <taxon>metagenomes</taxon>
        <taxon>ecological metagenomes</taxon>
    </lineage>
</organism>
<dbReference type="InterPro" id="IPR005064">
    <property type="entry name" value="BUG"/>
</dbReference>
<dbReference type="PANTHER" id="PTHR42928">
    <property type="entry name" value="TRICARBOXYLATE-BINDING PROTEIN"/>
    <property type="match status" value="1"/>
</dbReference>
<dbReference type="AlphaFoldDB" id="X1RXQ2"/>
<proteinExistence type="predicted"/>
<sequence>MKKVILFGVILLLVFGISSLVLSADENWPTKPIRLILGSGAGGSTDMSTRLLASILEKELGQPIICENKSGGTGTVAASIAATQEPDGYHLFTLQTGPAFLAAHTQDIPFDPLKDFTFISRYAVWQYGLVVQADSPWNTFQDFLKFAKENPGEISYGLSGTGSPQHLVME</sequence>
<dbReference type="PANTHER" id="PTHR42928:SF5">
    <property type="entry name" value="BLR1237 PROTEIN"/>
    <property type="match status" value="1"/>
</dbReference>